<keyword evidence="4" id="KW-1185">Reference proteome</keyword>
<reference evidence="3" key="1">
    <citation type="journal article" date="2020" name="Stud. Mycol.">
        <title>101 Dothideomycetes genomes: a test case for predicting lifestyles and emergence of pathogens.</title>
        <authorList>
            <person name="Haridas S."/>
            <person name="Albert R."/>
            <person name="Binder M."/>
            <person name="Bloem J."/>
            <person name="Labutti K."/>
            <person name="Salamov A."/>
            <person name="Andreopoulos B."/>
            <person name="Baker S."/>
            <person name="Barry K."/>
            <person name="Bills G."/>
            <person name="Bluhm B."/>
            <person name="Cannon C."/>
            <person name="Castanera R."/>
            <person name="Culley D."/>
            <person name="Daum C."/>
            <person name="Ezra D."/>
            <person name="Gonzalez J."/>
            <person name="Henrissat B."/>
            <person name="Kuo A."/>
            <person name="Liang C."/>
            <person name="Lipzen A."/>
            <person name="Lutzoni F."/>
            <person name="Magnuson J."/>
            <person name="Mondo S."/>
            <person name="Nolan M."/>
            <person name="Ohm R."/>
            <person name="Pangilinan J."/>
            <person name="Park H.-J."/>
            <person name="Ramirez L."/>
            <person name="Alfaro M."/>
            <person name="Sun H."/>
            <person name="Tritt A."/>
            <person name="Yoshinaga Y."/>
            <person name="Zwiers L.-H."/>
            <person name="Turgeon B."/>
            <person name="Goodwin S."/>
            <person name="Spatafora J."/>
            <person name="Crous P."/>
            <person name="Grigoriev I."/>
        </authorList>
    </citation>
    <scope>NUCLEOTIDE SEQUENCE</scope>
    <source>
        <strain evidence="3">CBS 122681</strain>
    </source>
</reference>
<organism evidence="3 4">
    <name type="scientific">Lophiostoma macrostomum CBS 122681</name>
    <dbReference type="NCBI Taxonomy" id="1314788"/>
    <lineage>
        <taxon>Eukaryota</taxon>
        <taxon>Fungi</taxon>
        <taxon>Dikarya</taxon>
        <taxon>Ascomycota</taxon>
        <taxon>Pezizomycotina</taxon>
        <taxon>Dothideomycetes</taxon>
        <taxon>Pleosporomycetidae</taxon>
        <taxon>Pleosporales</taxon>
        <taxon>Lophiostomataceae</taxon>
        <taxon>Lophiostoma</taxon>
    </lineage>
</organism>
<sequence>MHRQLPLLSLPLLTPSVLADCTRLTLQIVANTYLSSQLSGVPSPTYSAIPYIQNNVPLPITSNSSILTTPLSITHVKTTYDTQACATYIELISTDPAPGYVIGTQIHFDNAANAPSLVDSVVTTQGDWLFNASRSLEIVLDEDWNALPDDRPRADRSQLKAAVDAYLDLWGNPAADVPWGTPCRRMEGSAYTGTGAGNDSCDVGIPGGVQERVVDRRYVVDEVMGSASVLSRFGAMGGAPDSHEVRVEGAAGGRGRLRFVHTMTVMRNETAGVGFGMERV</sequence>
<gene>
    <name evidence="3" type="ORF">K491DRAFT_722983</name>
</gene>
<dbReference type="InterPro" id="IPR058334">
    <property type="entry name" value="DUF8021"/>
</dbReference>
<dbReference type="AlphaFoldDB" id="A0A6A6SK43"/>
<dbReference type="EMBL" id="MU004568">
    <property type="protein sequence ID" value="KAF2647960.1"/>
    <property type="molecule type" value="Genomic_DNA"/>
</dbReference>
<evidence type="ECO:0000259" key="2">
    <source>
        <dbReference type="Pfam" id="PF26061"/>
    </source>
</evidence>
<accession>A0A6A6SK43</accession>
<feature type="signal peptide" evidence="1">
    <location>
        <begin position="1"/>
        <end position="19"/>
    </location>
</feature>
<evidence type="ECO:0000313" key="3">
    <source>
        <dbReference type="EMBL" id="KAF2647960.1"/>
    </source>
</evidence>
<keyword evidence="1" id="KW-0732">Signal</keyword>
<protein>
    <recommendedName>
        <fullName evidence="2">DUF8021 domain-containing protein</fullName>
    </recommendedName>
</protein>
<dbReference type="Pfam" id="PF26061">
    <property type="entry name" value="DUF8021"/>
    <property type="match status" value="1"/>
</dbReference>
<dbReference type="Proteomes" id="UP000799324">
    <property type="component" value="Unassembled WGS sequence"/>
</dbReference>
<feature type="domain" description="DUF8021" evidence="2">
    <location>
        <begin position="153"/>
        <end position="264"/>
    </location>
</feature>
<evidence type="ECO:0000256" key="1">
    <source>
        <dbReference type="SAM" id="SignalP"/>
    </source>
</evidence>
<evidence type="ECO:0000313" key="4">
    <source>
        <dbReference type="Proteomes" id="UP000799324"/>
    </source>
</evidence>
<proteinExistence type="predicted"/>
<dbReference type="OrthoDB" id="3504677at2759"/>
<name>A0A6A6SK43_9PLEO</name>
<feature type="chain" id="PRO_5025530702" description="DUF8021 domain-containing protein" evidence="1">
    <location>
        <begin position="20"/>
        <end position="280"/>
    </location>
</feature>